<evidence type="ECO:0000313" key="1">
    <source>
        <dbReference type="EMBL" id="MBR0667945.1"/>
    </source>
</evidence>
<reference evidence="2" key="1">
    <citation type="journal article" date="2021" name="Syst. Appl. Microbiol.">
        <title>Roseomonas hellenica sp. nov., isolated from roots of wild-growing Alkanna tinctoria.</title>
        <authorList>
            <person name="Rat A."/>
            <person name="Naranjo H.D."/>
            <person name="Lebbe L."/>
            <person name="Cnockaert M."/>
            <person name="Krigas N."/>
            <person name="Grigoriadou K."/>
            <person name="Maloupa E."/>
            <person name="Willems A."/>
        </authorList>
    </citation>
    <scope>NUCLEOTIDE SEQUENCE [LARGE SCALE GENOMIC DNA]</scope>
    <source>
        <strain evidence="2">LMG 31523</strain>
    </source>
</reference>
<protein>
    <submittedName>
        <fullName evidence="1">Uncharacterized protein</fullName>
    </submittedName>
</protein>
<dbReference type="RefSeq" id="WP_211855721.1">
    <property type="nucleotide sequence ID" value="NZ_JAAGBB010000044.1"/>
</dbReference>
<gene>
    <name evidence="1" type="ORF">GXW71_26560</name>
</gene>
<name>A0ABS5F5U7_9PROT</name>
<evidence type="ECO:0000313" key="2">
    <source>
        <dbReference type="Proteomes" id="UP001196870"/>
    </source>
</evidence>
<dbReference type="Proteomes" id="UP001196870">
    <property type="component" value="Unassembled WGS sequence"/>
</dbReference>
<accession>A0ABS5F5U7</accession>
<dbReference type="EMBL" id="JAAGBB010000044">
    <property type="protein sequence ID" value="MBR0667945.1"/>
    <property type="molecule type" value="Genomic_DNA"/>
</dbReference>
<organism evidence="1 2">
    <name type="scientific">Plastoroseomonas hellenica</name>
    <dbReference type="NCBI Taxonomy" id="2687306"/>
    <lineage>
        <taxon>Bacteria</taxon>
        <taxon>Pseudomonadati</taxon>
        <taxon>Pseudomonadota</taxon>
        <taxon>Alphaproteobacteria</taxon>
        <taxon>Acetobacterales</taxon>
        <taxon>Acetobacteraceae</taxon>
        <taxon>Plastoroseomonas</taxon>
    </lineage>
</organism>
<proteinExistence type="predicted"/>
<comment type="caution">
    <text evidence="1">The sequence shown here is derived from an EMBL/GenBank/DDBJ whole genome shotgun (WGS) entry which is preliminary data.</text>
</comment>
<sequence length="48" mass="4730">MTAPTAATMPAGGVGGFFGALGAFAAQAQSFKAHLKTAGFNPDDLGIF</sequence>
<keyword evidence="2" id="KW-1185">Reference proteome</keyword>